<feature type="compositionally biased region" description="Polar residues" evidence="1">
    <location>
        <begin position="339"/>
        <end position="355"/>
    </location>
</feature>
<dbReference type="Proteomes" id="UP000243498">
    <property type="component" value="Unassembled WGS sequence"/>
</dbReference>
<dbReference type="STRING" id="1081105.A0A167EC81"/>
<feature type="compositionally biased region" description="Polar residues" evidence="1">
    <location>
        <begin position="367"/>
        <end position="377"/>
    </location>
</feature>
<organism evidence="2 3">
    <name type="scientific">Metarhizium rileyi (strain RCEF 4871)</name>
    <name type="common">Nomuraea rileyi</name>
    <dbReference type="NCBI Taxonomy" id="1649241"/>
    <lineage>
        <taxon>Eukaryota</taxon>
        <taxon>Fungi</taxon>
        <taxon>Dikarya</taxon>
        <taxon>Ascomycota</taxon>
        <taxon>Pezizomycotina</taxon>
        <taxon>Sordariomycetes</taxon>
        <taxon>Hypocreomycetidae</taxon>
        <taxon>Hypocreales</taxon>
        <taxon>Clavicipitaceae</taxon>
        <taxon>Metarhizium</taxon>
    </lineage>
</organism>
<feature type="region of interest" description="Disordered" evidence="1">
    <location>
        <begin position="25"/>
        <end position="111"/>
    </location>
</feature>
<dbReference type="AlphaFoldDB" id="A0A167EC81"/>
<dbReference type="EMBL" id="AZHC01000011">
    <property type="protein sequence ID" value="OAA43669.1"/>
    <property type="molecule type" value="Genomic_DNA"/>
</dbReference>
<gene>
    <name evidence="2" type="ORF">NOR_04244</name>
</gene>
<comment type="caution">
    <text evidence="2">The sequence shown here is derived from an EMBL/GenBank/DDBJ whole genome shotgun (WGS) entry which is preliminary data.</text>
</comment>
<accession>A0A167EC81</accession>
<feature type="region of interest" description="Disordered" evidence="1">
    <location>
        <begin position="268"/>
        <end position="437"/>
    </location>
</feature>
<reference evidence="2 3" key="1">
    <citation type="journal article" date="2016" name="Genome Biol. Evol.">
        <title>Divergent and convergent evolution of fungal pathogenicity.</title>
        <authorList>
            <person name="Shang Y."/>
            <person name="Xiao G."/>
            <person name="Zheng P."/>
            <person name="Cen K."/>
            <person name="Zhan S."/>
            <person name="Wang C."/>
        </authorList>
    </citation>
    <scope>NUCLEOTIDE SEQUENCE [LARGE SCALE GENOMIC DNA]</scope>
    <source>
        <strain evidence="2 3">RCEF 4871</strain>
    </source>
</reference>
<feature type="compositionally biased region" description="Polar residues" evidence="1">
    <location>
        <begin position="62"/>
        <end position="73"/>
    </location>
</feature>
<dbReference type="OMA" id="VAETHTR"/>
<feature type="compositionally biased region" description="Polar residues" evidence="1">
    <location>
        <begin position="404"/>
        <end position="416"/>
    </location>
</feature>
<evidence type="ECO:0000256" key="1">
    <source>
        <dbReference type="SAM" id="MobiDB-lite"/>
    </source>
</evidence>
<proteinExistence type="predicted"/>
<feature type="compositionally biased region" description="Basic and acidic residues" evidence="1">
    <location>
        <begin position="356"/>
        <end position="366"/>
    </location>
</feature>
<keyword evidence="3" id="KW-1185">Reference proteome</keyword>
<protein>
    <submittedName>
        <fullName evidence="2">Uncharacterized protein</fullName>
    </submittedName>
</protein>
<evidence type="ECO:0000313" key="2">
    <source>
        <dbReference type="EMBL" id="OAA43669.1"/>
    </source>
</evidence>
<feature type="compositionally biased region" description="Polar residues" evidence="1">
    <location>
        <begin position="311"/>
        <end position="324"/>
    </location>
</feature>
<sequence>MKLEQTALLGASLFTYSLYAETGSTLSNHPRYPRQIPVPNNTDATPVAQPPSDPAASIPLPTANSSPPSLTTLETRKGHSQAPSPASFPSPPTNLPSGKHIFPNNGTNTSNVTVAETHTRSNSTSHHDAQSQSTVLTECPIYKEDCRNDAAMQSDGCCSAGLLNNDESGHIPCTPLLPSQAMTIYSTIYTETTTFYGNSTDYTPPSPPTHYPVYCTDYGENRLGDDPILPNDNGNARGSGATHDLPFAPFVRPTSIVRITERYPAVVFASDPPPNYGRVGPNPLPKPVAHKTASPDDGQDDWNDWDGQPDVNGQTNHDGQTTGNVRAGGNSQKHHDQTNHYGLTNVNVQAGGNSQNHHDQTNHDGQRSGNVQAGGNSQKDHESQTSGNGQTGGNGQTYQDDQTSENVQTRGSVQDGQTGGKDNGGGNGKDSLQQPPPLKILAMPDEVIIGSETISSLKPGQTINTKIDGMEVAILPEAIIADGTKITKPPPTPTAFGAASPTRGRVGGLDVSMSGSQLAIDGVTMTLSGYDTTTTIRGQEVHIDAGQIVVGTDVLKFDPIKASPANNVIIMGGAIVKAVGKSEVVLGGSTITYGPSIPATTTVVGGETVTGLSGSTEVQGGTTVVISPSGVFVNGQRMGGPRAMDNHIDYTVVGGATVLTTSCSLAIINDKTFTVGPGSPHINTVIAGQSFALGPEGIVMSAETIPYPMAPCVATVISRKRTRLDTLPVETNPAETDDDSMALSRRPNLLGAGAALSLAIGVLLFA</sequence>
<feature type="compositionally biased region" description="Gly residues" evidence="1">
    <location>
        <begin position="417"/>
        <end position="428"/>
    </location>
</feature>
<dbReference type="OrthoDB" id="5420777at2759"/>
<evidence type="ECO:0000313" key="3">
    <source>
        <dbReference type="Proteomes" id="UP000243498"/>
    </source>
</evidence>
<name>A0A167EC81_METRR</name>